<dbReference type="GO" id="GO:0005737">
    <property type="term" value="C:cytoplasm"/>
    <property type="evidence" value="ECO:0007669"/>
    <property type="project" value="TreeGrafter"/>
</dbReference>
<feature type="domain" description="Aminopeptidase N-like N-terminal" evidence="14">
    <location>
        <begin position="29"/>
        <end position="225"/>
    </location>
</feature>
<evidence type="ECO:0000256" key="1">
    <source>
        <dbReference type="ARBA" id="ARBA00010136"/>
    </source>
</evidence>
<dbReference type="GO" id="GO:0042277">
    <property type="term" value="F:peptide binding"/>
    <property type="evidence" value="ECO:0007669"/>
    <property type="project" value="TreeGrafter"/>
</dbReference>
<organism evidence="15 16">
    <name type="scientific">Dictyocaulus viviparus</name>
    <name type="common">Bovine lungworm</name>
    <dbReference type="NCBI Taxonomy" id="29172"/>
    <lineage>
        <taxon>Eukaryota</taxon>
        <taxon>Metazoa</taxon>
        <taxon>Ecdysozoa</taxon>
        <taxon>Nematoda</taxon>
        <taxon>Chromadorea</taxon>
        <taxon>Rhabditida</taxon>
        <taxon>Rhabditina</taxon>
        <taxon>Rhabditomorpha</taxon>
        <taxon>Strongyloidea</taxon>
        <taxon>Metastrongylidae</taxon>
        <taxon>Dictyocaulus</taxon>
    </lineage>
</organism>
<dbReference type="InterPro" id="IPR024571">
    <property type="entry name" value="ERAP1-like_C_dom"/>
</dbReference>
<dbReference type="FunFam" id="1.10.390.10:FF:000006">
    <property type="entry name" value="Puromycin-sensitive aminopeptidase"/>
    <property type="match status" value="1"/>
</dbReference>
<evidence type="ECO:0000256" key="11">
    <source>
        <dbReference type="RuleBase" id="RU364040"/>
    </source>
</evidence>
<dbReference type="MEROPS" id="M01.015"/>
<feature type="binding site" evidence="9">
    <location>
        <position position="353"/>
    </location>
    <ligand>
        <name>Zn(2+)</name>
        <dbReference type="ChEBI" id="CHEBI:29105"/>
        <note>catalytic</note>
    </ligand>
</feature>
<dbReference type="FunFam" id="2.60.40.1730:FF:000013">
    <property type="entry name" value="Aminopeptidase"/>
    <property type="match status" value="1"/>
</dbReference>
<proteinExistence type="inferred from homology"/>
<dbReference type="GO" id="GO:0006508">
    <property type="term" value="P:proteolysis"/>
    <property type="evidence" value="ECO:0007669"/>
    <property type="project" value="UniProtKB-KW"/>
</dbReference>
<dbReference type="InterPro" id="IPR027268">
    <property type="entry name" value="Peptidase_M4/M1_CTD_sf"/>
</dbReference>
<dbReference type="InterPro" id="IPR042097">
    <property type="entry name" value="Aminopeptidase_N-like_N_sf"/>
</dbReference>
<dbReference type="Gene3D" id="1.25.50.20">
    <property type="match status" value="1"/>
</dbReference>
<dbReference type="PANTHER" id="PTHR11533">
    <property type="entry name" value="PROTEASE M1 ZINC METALLOPROTEASE"/>
    <property type="match status" value="1"/>
</dbReference>
<accession>A0A0D8Y2E4</accession>
<evidence type="ECO:0000256" key="6">
    <source>
        <dbReference type="ARBA" id="ARBA00022833"/>
    </source>
</evidence>
<feature type="domain" description="Peptidase M1 membrane alanine aminopeptidase" evidence="12">
    <location>
        <begin position="264"/>
        <end position="485"/>
    </location>
</feature>
<dbReference type="CDD" id="cd09601">
    <property type="entry name" value="M1_APN-Q_like"/>
    <property type="match status" value="1"/>
</dbReference>
<evidence type="ECO:0000256" key="8">
    <source>
        <dbReference type="PIRSR" id="PIRSR634016-1"/>
    </source>
</evidence>
<reference evidence="16" key="2">
    <citation type="journal article" date="2016" name="Sci. Rep.">
        <title>Dictyocaulus viviparus genome, variome and transcriptome elucidate lungworm biology and support future intervention.</title>
        <authorList>
            <person name="McNulty S.N."/>
            <person name="Strube C."/>
            <person name="Rosa B.A."/>
            <person name="Martin J.C."/>
            <person name="Tyagi R."/>
            <person name="Choi Y.J."/>
            <person name="Wang Q."/>
            <person name="Hallsworth Pepin K."/>
            <person name="Zhang X."/>
            <person name="Ozersky P."/>
            <person name="Wilson R.K."/>
            <person name="Sternberg P.W."/>
            <person name="Gasser R.B."/>
            <person name="Mitreva M."/>
        </authorList>
    </citation>
    <scope>NUCLEOTIDE SEQUENCE [LARGE SCALE GENOMIC DNA]</scope>
    <source>
        <strain evidence="16">HannoverDv2000</strain>
    </source>
</reference>
<evidence type="ECO:0000256" key="7">
    <source>
        <dbReference type="ARBA" id="ARBA00023049"/>
    </source>
</evidence>
<evidence type="ECO:0000259" key="12">
    <source>
        <dbReference type="Pfam" id="PF01433"/>
    </source>
</evidence>
<evidence type="ECO:0000259" key="13">
    <source>
        <dbReference type="Pfam" id="PF11838"/>
    </source>
</evidence>
<evidence type="ECO:0000256" key="3">
    <source>
        <dbReference type="ARBA" id="ARBA00022670"/>
    </source>
</evidence>
<evidence type="ECO:0000256" key="5">
    <source>
        <dbReference type="ARBA" id="ARBA00022801"/>
    </source>
</evidence>
<evidence type="ECO:0000256" key="10">
    <source>
        <dbReference type="PIRSR" id="PIRSR634016-4"/>
    </source>
</evidence>
<evidence type="ECO:0000256" key="4">
    <source>
        <dbReference type="ARBA" id="ARBA00022723"/>
    </source>
</evidence>
<dbReference type="Gene3D" id="1.10.390.10">
    <property type="entry name" value="Neutral Protease Domain 2"/>
    <property type="match status" value="1"/>
</dbReference>
<dbReference type="PRINTS" id="PR00756">
    <property type="entry name" value="ALADIPTASE"/>
</dbReference>
<evidence type="ECO:0000256" key="2">
    <source>
        <dbReference type="ARBA" id="ARBA00022438"/>
    </source>
</evidence>
<keyword evidence="7 11" id="KW-0482">Metalloprotease</keyword>
<comment type="cofactor">
    <cofactor evidence="9 11">
        <name>Zn(2+)</name>
        <dbReference type="ChEBI" id="CHEBI:29105"/>
    </cofactor>
    <text evidence="9 11">Binds 1 zinc ion per subunit.</text>
</comment>
<dbReference type="InterPro" id="IPR050344">
    <property type="entry name" value="Peptidase_M1_aminopeptidases"/>
</dbReference>
<dbReference type="GO" id="GO:0043171">
    <property type="term" value="P:peptide catabolic process"/>
    <property type="evidence" value="ECO:0007669"/>
    <property type="project" value="TreeGrafter"/>
</dbReference>
<dbReference type="InterPro" id="IPR034016">
    <property type="entry name" value="M1_APN-typ"/>
</dbReference>
<dbReference type="Pfam" id="PF17900">
    <property type="entry name" value="Peptidase_M1_N"/>
    <property type="match status" value="1"/>
</dbReference>
<feature type="domain" description="ERAP1-like C-terminal" evidence="13">
    <location>
        <begin position="546"/>
        <end position="857"/>
    </location>
</feature>
<dbReference type="InterPro" id="IPR014782">
    <property type="entry name" value="Peptidase_M1_dom"/>
</dbReference>
<dbReference type="GO" id="GO:0005615">
    <property type="term" value="C:extracellular space"/>
    <property type="evidence" value="ECO:0007669"/>
    <property type="project" value="TreeGrafter"/>
</dbReference>
<comment type="similarity">
    <text evidence="1 11">Belongs to the peptidase M1 family.</text>
</comment>
<dbReference type="EMBL" id="KN716209">
    <property type="protein sequence ID" value="KJH50337.1"/>
    <property type="molecule type" value="Genomic_DNA"/>
</dbReference>
<dbReference type="GO" id="GO:0016020">
    <property type="term" value="C:membrane"/>
    <property type="evidence" value="ECO:0007669"/>
    <property type="project" value="TreeGrafter"/>
</dbReference>
<dbReference type="GO" id="GO:0008270">
    <property type="term" value="F:zinc ion binding"/>
    <property type="evidence" value="ECO:0007669"/>
    <property type="project" value="UniProtKB-UniRule"/>
</dbReference>
<feature type="active site" description="Proton acceptor" evidence="8">
    <location>
        <position position="331"/>
    </location>
</feature>
<keyword evidence="16" id="KW-1185">Reference proteome</keyword>
<dbReference type="SUPFAM" id="SSF63737">
    <property type="entry name" value="Leukotriene A4 hydrolase N-terminal domain"/>
    <property type="match status" value="1"/>
</dbReference>
<sequence>MRTFRKYDGIETNYDLPSPSELILPSKLKPLHYDLLIKTYLPSYVSLANDKKLTFDGKVVITIKAVEPAQEITLNMKNITLISTKCDVVTNDDDVIIKEVVELHKVEKVIFVLSRILRTNEEVKLKISYVGPIGDKLGGFYQSTYNGPDGKTKIAAITQFEPTDARLMVPCFDEPQYKANWTVTVIHPTGTKAISNCIEISEEKDASGNWITTKFKTTPRMSSYLLAIFVSEFDYIEQYTKDGIRVRSYFRVWSRPEAKMMTQYALAAGIRCLQFYEEYYKIKYPLEKQGSGGRYLKALAYFYFRENLLLYDVNLYDPLEKQRVAVVVAHELAHQWFGNLVTMQWWDDLWLNEGFATMVEYIGADEISSGQMRMKDFFLLDSLSKAFNADSLASSHPVSLKIERSSEINEVFDSISYDKGASLLVMLSALIGEDKFQKGVTHYLKKFSYNNAQAYNLWNTFDEVINDTQGLDGGSMNITEFANQWTTQACALRLNNLIGYPILTVECYNFTTFKITQQRYKKNKKAKEVERYRHPSYGFKWDVPVWYQIADEDVELVFSARTRNAIISDVFAAAKVDMVQYETAFQLLSYLTKEKDYLPWAQVIDSLMEIVDIFGNEPESKLIKNYTMGLLKKMYVQIDFDEIAKNYRNDSLFFEISRDVKIIKTYCYLGSLECKKKFRTLFNENVMMKCQKNDLVSHCVSIAAPLRSNTYCYGVQDGDDKTYQKVMDLYKAERVQKEKNRLLNALGCHNDVTTLKTLLQLALDRNSSVFRLQDVAAVFETVSKNPIGREFMFSFLIEKWESIYKSLSTYHSTMGDVIASCTKGIRTMQQIEQLKSLRRNGLRAVEFGEFDRQIEKAEEKYEWMKKHSRKLMEILEYKIASY</sequence>
<dbReference type="GO" id="GO:0070006">
    <property type="term" value="F:metalloaminopeptidase activity"/>
    <property type="evidence" value="ECO:0007669"/>
    <property type="project" value="TreeGrafter"/>
</dbReference>
<dbReference type="STRING" id="29172.A0A0D8Y2E4"/>
<name>A0A0D8Y2E4_DICVI</name>
<feature type="binding site" evidence="9">
    <location>
        <position position="330"/>
    </location>
    <ligand>
        <name>Zn(2+)</name>
        <dbReference type="ChEBI" id="CHEBI:29105"/>
        <note>catalytic</note>
    </ligand>
</feature>
<dbReference type="Pfam" id="PF01433">
    <property type="entry name" value="Peptidase_M1"/>
    <property type="match status" value="1"/>
</dbReference>
<evidence type="ECO:0000259" key="14">
    <source>
        <dbReference type="Pfam" id="PF17900"/>
    </source>
</evidence>
<feature type="site" description="Transition state stabilizer" evidence="10">
    <location>
        <position position="417"/>
    </location>
</feature>
<dbReference type="SUPFAM" id="SSF55486">
    <property type="entry name" value="Metalloproteases ('zincins'), catalytic domain"/>
    <property type="match status" value="1"/>
</dbReference>
<keyword evidence="4 9" id="KW-0479">Metal-binding</keyword>
<dbReference type="Proteomes" id="UP000053766">
    <property type="component" value="Unassembled WGS sequence"/>
</dbReference>
<protein>
    <recommendedName>
        <fullName evidence="11">Aminopeptidase</fullName>
        <ecNumber evidence="11">3.4.11.-</ecNumber>
    </recommendedName>
</protein>
<dbReference type="InterPro" id="IPR045357">
    <property type="entry name" value="Aminopeptidase_N-like_N"/>
</dbReference>
<reference evidence="15 16" key="1">
    <citation type="submission" date="2013-11" db="EMBL/GenBank/DDBJ databases">
        <title>Draft genome of the bovine lungworm Dictyocaulus viviparus.</title>
        <authorList>
            <person name="Mitreva M."/>
        </authorList>
    </citation>
    <scope>NUCLEOTIDE SEQUENCE [LARGE SCALE GENOMIC DNA]</scope>
    <source>
        <strain evidence="15 16">HannoverDv2000</strain>
    </source>
</reference>
<keyword evidence="2 11" id="KW-0031">Aminopeptidase</keyword>
<evidence type="ECO:0000256" key="9">
    <source>
        <dbReference type="PIRSR" id="PIRSR634016-3"/>
    </source>
</evidence>
<keyword evidence="5 11" id="KW-0378">Hydrolase</keyword>
<keyword evidence="3 11" id="KW-0645">Protease</keyword>
<dbReference type="Pfam" id="PF11838">
    <property type="entry name" value="ERAP1_C"/>
    <property type="match status" value="1"/>
</dbReference>
<keyword evidence="6 9" id="KW-0862">Zinc</keyword>
<dbReference type="Gene3D" id="2.60.40.1730">
    <property type="entry name" value="tricorn interacting facor f3 domain"/>
    <property type="match status" value="1"/>
</dbReference>
<evidence type="ECO:0000313" key="15">
    <source>
        <dbReference type="EMBL" id="KJH50337.1"/>
    </source>
</evidence>
<dbReference type="EC" id="3.4.11.-" evidence="11"/>
<dbReference type="OrthoDB" id="10031169at2759"/>
<gene>
    <name evidence="15" type="ORF">DICVIV_03531</name>
</gene>
<dbReference type="AlphaFoldDB" id="A0A0D8Y2E4"/>
<feature type="binding site" evidence="9">
    <location>
        <position position="334"/>
    </location>
    <ligand>
        <name>Zn(2+)</name>
        <dbReference type="ChEBI" id="CHEBI:29105"/>
        <note>catalytic</note>
    </ligand>
</feature>
<dbReference type="PANTHER" id="PTHR11533:SF301">
    <property type="entry name" value="AMINOPEPTIDASE"/>
    <property type="match status" value="1"/>
</dbReference>
<evidence type="ECO:0000313" key="16">
    <source>
        <dbReference type="Proteomes" id="UP000053766"/>
    </source>
</evidence>
<dbReference type="InterPro" id="IPR001930">
    <property type="entry name" value="Peptidase_M1"/>
</dbReference>